<dbReference type="InterPro" id="IPR001910">
    <property type="entry name" value="Inosine/uridine_hydrolase_dom"/>
</dbReference>
<dbReference type="InterPro" id="IPR036452">
    <property type="entry name" value="Ribo_hydro-like"/>
</dbReference>
<evidence type="ECO:0000256" key="1">
    <source>
        <dbReference type="ARBA" id="ARBA00022801"/>
    </source>
</evidence>
<dbReference type="GO" id="GO:0016787">
    <property type="term" value="F:hydrolase activity"/>
    <property type="evidence" value="ECO:0007669"/>
    <property type="project" value="UniProtKB-KW"/>
</dbReference>
<dbReference type="Proteomes" id="UP001595583">
    <property type="component" value="Unassembled WGS sequence"/>
</dbReference>
<feature type="domain" description="Inosine/uridine-preferring nucleoside hydrolase" evidence="3">
    <location>
        <begin position="9"/>
        <end position="302"/>
    </location>
</feature>
<dbReference type="RefSeq" id="WP_378219710.1">
    <property type="nucleotide sequence ID" value="NZ_JBHRTK010000008.1"/>
</dbReference>
<dbReference type="InterPro" id="IPR023186">
    <property type="entry name" value="IUNH"/>
</dbReference>
<dbReference type="SUPFAM" id="SSF53590">
    <property type="entry name" value="Nucleoside hydrolase"/>
    <property type="match status" value="1"/>
</dbReference>
<comment type="caution">
    <text evidence="4">The sequence shown here is derived from an EMBL/GenBank/DDBJ whole genome shotgun (WGS) entry which is preliminary data.</text>
</comment>
<gene>
    <name evidence="4" type="ORF">ACFOHJ_06690</name>
</gene>
<dbReference type="Pfam" id="PF01156">
    <property type="entry name" value="IU_nuc_hydro"/>
    <property type="match status" value="1"/>
</dbReference>
<evidence type="ECO:0000313" key="4">
    <source>
        <dbReference type="EMBL" id="MFC3205891.1"/>
    </source>
</evidence>
<evidence type="ECO:0000313" key="5">
    <source>
        <dbReference type="Proteomes" id="UP001595583"/>
    </source>
</evidence>
<dbReference type="PANTHER" id="PTHR12304:SF4">
    <property type="entry name" value="URIDINE NUCLEOSIDASE"/>
    <property type="match status" value="1"/>
</dbReference>
<evidence type="ECO:0000256" key="2">
    <source>
        <dbReference type="ARBA" id="ARBA00023295"/>
    </source>
</evidence>
<dbReference type="Gene3D" id="3.90.245.10">
    <property type="entry name" value="Ribonucleoside hydrolase-like"/>
    <property type="match status" value="1"/>
</dbReference>
<evidence type="ECO:0000259" key="3">
    <source>
        <dbReference type="Pfam" id="PF01156"/>
    </source>
</evidence>
<keyword evidence="1 4" id="KW-0378">Hydrolase</keyword>
<organism evidence="4 5">
    <name type="scientific">Aquamicrobium soli</name>
    <dbReference type="NCBI Taxonomy" id="1811518"/>
    <lineage>
        <taxon>Bacteria</taxon>
        <taxon>Pseudomonadati</taxon>
        <taxon>Pseudomonadota</taxon>
        <taxon>Alphaproteobacteria</taxon>
        <taxon>Hyphomicrobiales</taxon>
        <taxon>Phyllobacteriaceae</taxon>
        <taxon>Aquamicrobium</taxon>
    </lineage>
</organism>
<dbReference type="EMBL" id="JBHRTK010000008">
    <property type="protein sequence ID" value="MFC3205891.1"/>
    <property type="molecule type" value="Genomic_DNA"/>
</dbReference>
<reference evidence="5" key="1">
    <citation type="journal article" date="2019" name="Int. J. Syst. Evol. Microbiol.">
        <title>The Global Catalogue of Microorganisms (GCM) 10K type strain sequencing project: providing services to taxonomists for standard genome sequencing and annotation.</title>
        <authorList>
            <consortium name="The Broad Institute Genomics Platform"/>
            <consortium name="The Broad Institute Genome Sequencing Center for Infectious Disease"/>
            <person name="Wu L."/>
            <person name="Ma J."/>
        </authorList>
    </citation>
    <scope>NUCLEOTIDE SEQUENCE [LARGE SCALE GENOMIC DNA]</scope>
    <source>
        <strain evidence="5">KCTC 52165</strain>
    </source>
</reference>
<keyword evidence="2" id="KW-0326">Glycosidase</keyword>
<dbReference type="PANTHER" id="PTHR12304">
    <property type="entry name" value="INOSINE-URIDINE PREFERRING NUCLEOSIDE HYDROLASE"/>
    <property type="match status" value="1"/>
</dbReference>
<protein>
    <submittedName>
        <fullName evidence="4">Nucleoside hydrolase</fullName>
    </submittedName>
</protein>
<sequence length="312" mass="33295">MTKPPRIPLVMDVDTGTDDAICITAATLCADRLDLVGIGTVCGNVEIEKTSRNTLDLIDFLERDIPVHVGAAQPLARPLCPAISHGDTGLGDAVLPAARSRHAVGTVTEMIAAAAAAHPGALEILAVGPLTNIATALTERPELRSAIRHITIMGGALRGGNMTLASEFNLHCDPEAALIVFEAGCGLTMVGLDVTLKPELPTWVFDRIRATPGRPADIVGRVLDFMVRRKEAFGADDPNLHDVIALAAIVRPSLFVFENHYVHLETGGEVTRGMTIADIHNVSKKPPNARVAVEIDVDGFWNWFVDLFGDGK</sequence>
<keyword evidence="5" id="KW-1185">Reference proteome</keyword>
<name>A0ABV7K796_9HYPH</name>
<accession>A0ABV7K796</accession>
<proteinExistence type="predicted"/>